<reference evidence="2" key="1">
    <citation type="submission" date="2019-04" db="EMBL/GenBank/DDBJ databases">
        <title>Genome assembly of Zosterops borbonicus 15179.</title>
        <authorList>
            <person name="Leroy T."/>
            <person name="Anselmetti Y."/>
            <person name="Tilak M.-K."/>
            <person name="Nabholz B."/>
        </authorList>
    </citation>
    <scope>NUCLEOTIDE SEQUENCE</scope>
    <source>
        <strain evidence="2">HGM_15179</strain>
        <tissue evidence="2">Muscle</tissue>
    </source>
</reference>
<proteinExistence type="predicted"/>
<evidence type="ECO:0000313" key="3">
    <source>
        <dbReference type="Proteomes" id="UP000796761"/>
    </source>
</evidence>
<feature type="region of interest" description="Disordered" evidence="1">
    <location>
        <begin position="148"/>
        <end position="170"/>
    </location>
</feature>
<accession>A0A8K1LSK4</accession>
<evidence type="ECO:0000313" key="2">
    <source>
        <dbReference type="EMBL" id="TRZ25265.1"/>
    </source>
</evidence>
<organism evidence="2 3">
    <name type="scientific">Zosterops borbonicus</name>
    <dbReference type="NCBI Taxonomy" id="364589"/>
    <lineage>
        <taxon>Eukaryota</taxon>
        <taxon>Metazoa</taxon>
        <taxon>Chordata</taxon>
        <taxon>Craniata</taxon>
        <taxon>Vertebrata</taxon>
        <taxon>Euteleostomi</taxon>
        <taxon>Archelosauria</taxon>
        <taxon>Archosauria</taxon>
        <taxon>Dinosauria</taxon>
        <taxon>Saurischia</taxon>
        <taxon>Theropoda</taxon>
        <taxon>Coelurosauria</taxon>
        <taxon>Aves</taxon>
        <taxon>Neognathae</taxon>
        <taxon>Neoaves</taxon>
        <taxon>Telluraves</taxon>
        <taxon>Australaves</taxon>
        <taxon>Passeriformes</taxon>
        <taxon>Sylvioidea</taxon>
        <taxon>Zosteropidae</taxon>
        <taxon>Zosterops</taxon>
    </lineage>
</organism>
<evidence type="ECO:0000256" key="1">
    <source>
        <dbReference type="SAM" id="MobiDB-lite"/>
    </source>
</evidence>
<dbReference type="EMBL" id="SWJQ01000029">
    <property type="protein sequence ID" value="TRZ25265.1"/>
    <property type="molecule type" value="Genomic_DNA"/>
</dbReference>
<comment type="caution">
    <text evidence="2">The sequence shown here is derived from an EMBL/GenBank/DDBJ whole genome shotgun (WGS) entry which is preliminary data.</text>
</comment>
<sequence length="180" mass="20698">MSAPALGLPDWEPVIHDCLETIETTYSSHPDLKDTPIEDAETWFTDRSSYVVTGKWHAGYAVTTSREWEPVIHDCLETIETTYSSHPDLKDTPIEDAETWFTDRSSYVVTGKWHAGYAVTTSREIASHKYMVALNRQLREIEKYVAEAQNKNKNKNNKNNNNKSDNLEIKSFAERFLEPQ</sequence>
<protein>
    <submittedName>
        <fullName evidence="2">Uncharacterized protein</fullName>
    </submittedName>
</protein>
<dbReference type="Gene3D" id="3.30.420.10">
    <property type="entry name" value="Ribonuclease H-like superfamily/Ribonuclease H"/>
    <property type="match status" value="2"/>
</dbReference>
<name>A0A8K1LSK4_9PASS</name>
<dbReference type="AlphaFoldDB" id="A0A8K1LSK4"/>
<dbReference type="InterPro" id="IPR036397">
    <property type="entry name" value="RNaseH_sf"/>
</dbReference>
<dbReference type="GO" id="GO:0003676">
    <property type="term" value="F:nucleic acid binding"/>
    <property type="evidence" value="ECO:0007669"/>
    <property type="project" value="InterPro"/>
</dbReference>
<dbReference type="Proteomes" id="UP000796761">
    <property type="component" value="Unassembled WGS sequence"/>
</dbReference>
<keyword evidence="3" id="KW-1185">Reference proteome</keyword>
<gene>
    <name evidence="2" type="ORF">HGM15179_001844</name>
</gene>